<feature type="compositionally biased region" description="Basic and acidic residues" evidence="5">
    <location>
        <begin position="117"/>
        <end position="131"/>
    </location>
</feature>
<feature type="compositionally biased region" description="Basic and acidic residues" evidence="5">
    <location>
        <begin position="684"/>
        <end position="706"/>
    </location>
</feature>
<dbReference type="GO" id="GO:0005739">
    <property type="term" value="C:mitochondrion"/>
    <property type="evidence" value="ECO:0007669"/>
    <property type="project" value="UniProtKB-SubCell"/>
</dbReference>
<dbReference type="STRING" id="8469.M7BHP2"/>
<feature type="compositionally biased region" description="Basic and acidic residues" evidence="5">
    <location>
        <begin position="95"/>
        <end position="105"/>
    </location>
</feature>
<accession>M7BHP2</accession>
<feature type="compositionally biased region" description="Low complexity" evidence="5">
    <location>
        <begin position="671"/>
        <end position="683"/>
    </location>
</feature>
<feature type="region of interest" description="Disordered" evidence="5">
    <location>
        <begin position="619"/>
        <end position="723"/>
    </location>
</feature>
<evidence type="ECO:0000256" key="3">
    <source>
        <dbReference type="RuleBase" id="RU369053"/>
    </source>
</evidence>
<dbReference type="Pfam" id="PF15440">
    <property type="entry name" value="THRAP3_BCLAF1"/>
    <property type="match status" value="2"/>
</dbReference>
<dbReference type="Proteomes" id="UP000031443">
    <property type="component" value="Unassembled WGS sequence"/>
</dbReference>
<dbReference type="AlphaFoldDB" id="M7BHP2"/>
<feature type="compositionally biased region" description="Basic and acidic residues" evidence="5">
    <location>
        <begin position="619"/>
        <end position="670"/>
    </location>
</feature>
<dbReference type="GO" id="GO:0000266">
    <property type="term" value="P:mitochondrial fission"/>
    <property type="evidence" value="ECO:0007669"/>
    <property type="project" value="UniProtKB-UniRule"/>
</dbReference>
<feature type="coiled-coil region" evidence="4">
    <location>
        <begin position="906"/>
        <end position="933"/>
    </location>
</feature>
<feature type="compositionally biased region" description="Basic residues" evidence="5">
    <location>
        <begin position="21"/>
        <end position="68"/>
    </location>
</feature>
<organism evidence="6 7">
    <name type="scientific">Chelonia mydas</name>
    <name type="common">Green sea-turtle</name>
    <name type="synonym">Chelonia agassizi</name>
    <dbReference type="NCBI Taxonomy" id="8469"/>
    <lineage>
        <taxon>Eukaryota</taxon>
        <taxon>Metazoa</taxon>
        <taxon>Chordata</taxon>
        <taxon>Craniata</taxon>
        <taxon>Vertebrata</taxon>
        <taxon>Euteleostomi</taxon>
        <taxon>Archelosauria</taxon>
        <taxon>Testudinata</taxon>
        <taxon>Testudines</taxon>
        <taxon>Cryptodira</taxon>
        <taxon>Durocryptodira</taxon>
        <taxon>Americhelydia</taxon>
        <taxon>Chelonioidea</taxon>
        <taxon>Cheloniidae</taxon>
        <taxon>Chelonia</taxon>
    </lineage>
</organism>
<feature type="region of interest" description="Disordered" evidence="5">
    <location>
        <begin position="1045"/>
        <end position="1074"/>
    </location>
</feature>
<evidence type="ECO:0000256" key="2">
    <source>
        <dbReference type="ARBA" id="ARBA00006481"/>
    </source>
</evidence>
<keyword evidence="7" id="KW-1185">Reference proteome</keyword>
<feature type="compositionally biased region" description="Polar residues" evidence="5">
    <location>
        <begin position="184"/>
        <end position="200"/>
    </location>
</feature>
<dbReference type="GO" id="GO:0003677">
    <property type="term" value="F:DNA binding"/>
    <property type="evidence" value="ECO:0007669"/>
    <property type="project" value="TreeGrafter"/>
</dbReference>
<dbReference type="PANTHER" id="PTHR15268:SF4">
    <property type="entry name" value="BCL-2-ASSOCIATED TRANSCRIPTION FACTOR 1"/>
    <property type="match status" value="1"/>
</dbReference>
<dbReference type="GO" id="GO:0003712">
    <property type="term" value="F:transcription coregulator activity"/>
    <property type="evidence" value="ECO:0007669"/>
    <property type="project" value="TreeGrafter"/>
</dbReference>
<feature type="region of interest" description="Disordered" evidence="5">
    <location>
        <begin position="742"/>
        <end position="764"/>
    </location>
</feature>
<dbReference type="GO" id="GO:0016592">
    <property type="term" value="C:mediator complex"/>
    <property type="evidence" value="ECO:0007669"/>
    <property type="project" value="TreeGrafter"/>
</dbReference>
<dbReference type="InterPro" id="IPR029199">
    <property type="entry name" value="THRAP3_BCLAF1"/>
</dbReference>
<evidence type="ECO:0000313" key="6">
    <source>
        <dbReference type="EMBL" id="EMP37406.1"/>
    </source>
</evidence>
<comment type="similarity">
    <text evidence="2">Belongs to the BCLAF1/THRAP3 family.</text>
</comment>
<reference evidence="7" key="1">
    <citation type="journal article" date="2013" name="Nat. Genet.">
        <title>The draft genomes of soft-shell turtle and green sea turtle yield insights into the development and evolution of the turtle-specific body plan.</title>
        <authorList>
            <person name="Wang Z."/>
            <person name="Pascual-Anaya J."/>
            <person name="Zadissa A."/>
            <person name="Li W."/>
            <person name="Niimura Y."/>
            <person name="Huang Z."/>
            <person name="Li C."/>
            <person name="White S."/>
            <person name="Xiong Z."/>
            <person name="Fang D."/>
            <person name="Wang B."/>
            <person name="Ming Y."/>
            <person name="Chen Y."/>
            <person name="Zheng Y."/>
            <person name="Kuraku S."/>
            <person name="Pignatelli M."/>
            <person name="Herrero J."/>
            <person name="Beal K."/>
            <person name="Nozawa M."/>
            <person name="Li Q."/>
            <person name="Wang J."/>
            <person name="Zhang H."/>
            <person name="Yu L."/>
            <person name="Shigenobu S."/>
            <person name="Wang J."/>
            <person name="Liu J."/>
            <person name="Flicek P."/>
            <person name="Searle S."/>
            <person name="Wang J."/>
            <person name="Kuratani S."/>
            <person name="Yin Y."/>
            <person name="Aken B."/>
            <person name="Zhang G."/>
            <person name="Irie N."/>
        </authorList>
    </citation>
    <scope>NUCLEOTIDE SEQUENCE [LARGE SCALE GENOMIC DNA]</scope>
</reference>
<feature type="compositionally biased region" description="Basic residues" evidence="5">
    <location>
        <begin position="1"/>
        <end position="11"/>
    </location>
</feature>
<dbReference type="EMBL" id="KB522139">
    <property type="protein sequence ID" value="EMP37406.1"/>
    <property type="molecule type" value="Genomic_DNA"/>
</dbReference>
<comment type="similarity">
    <text evidence="1 3">Belongs to the MTFR1 family.</text>
</comment>
<evidence type="ECO:0000256" key="5">
    <source>
        <dbReference type="SAM" id="MobiDB-lite"/>
    </source>
</evidence>
<feature type="compositionally biased region" description="Basic and acidic residues" evidence="5">
    <location>
        <begin position="285"/>
        <end position="306"/>
    </location>
</feature>
<name>M7BHP2_CHEMY</name>
<dbReference type="InterPro" id="IPR007972">
    <property type="entry name" value="Mtfr1"/>
</dbReference>
<comment type="subcellular location">
    <subcellularLocation>
        <location evidence="3">Mitochondrion</location>
    </subcellularLocation>
</comment>
<dbReference type="PANTHER" id="PTHR15268">
    <property type="entry name" value="THRAP3/BCLAF1"/>
    <property type="match status" value="1"/>
</dbReference>
<dbReference type="Pfam" id="PF05308">
    <property type="entry name" value="Mito_fiss_reg"/>
    <property type="match status" value="1"/>
</dbReference>
<evidence type="ECO:0000313" key="7">
    <source>
        <dbReference type="Proteomes" id="UP000031443"/>
    </source>
</evidence>
<feature type="compositionally biased region" description="Acidic residues" evidence="5">
    <location>
        <begin position="331"/>
        <end position="341"/>
    </location>
</feature>
<feature type="compositionally biased region" description="Low complexity" evidence="5">
    <location>
        <begin position="69"/>
        <end position="90"/>
    </location>
</feature>
<feature type="compositionally biased region" description="Basic and acidic residues" evidence="5">
    <location>
        <begin position="406"/>
        <end position="433"/>
    </location>
</feature>
<sequence>MRRPYGYRGRGRGYYQGGGGRYHRGGYRPVWNRRHSRSPRRGRSRSRSPKRRSVSSQRSRSRSRRSYRSSRSPRSSSSRSSSPYSKSPVSSKRRGSLEKQAKKTEGAPLQDSPLKSKSQDEQKDTFEHDPSESLDDFNKSSAASGDIWPGLSAYDNSPRSPHSPSIASPPSQSSSCSDAPLLSTVHSAKNTPQHSHSIQHSPERSGSGSLGNGSSRYSPSQNSPLHHIPSRRSPGKTIPSQSAPREEARMRSFYPEVGEQETAKGGKFLKRYTDEESRVYLLDRGNTREKEAQKERGSEKGRTEGEREWEDQEALDYFIGKDAGKQKFSDSEGEETEETEDYGQFRKSVLADQGKNFATASHRNAEEEGTKYKSKISMKGNRESDGFREDKSYKLKETGYVVERPSATKDKHKEDDKSSERIMVKKETQSPEQVKSEKLKELFDYSPPLHKNLDAREKSTFREESPLRIKMIASDSHRPEVKLKMAPVPLDDSNRPASLTKDRLLASTLVHSVKKEQEFRSIFDHIKLPQASKSTSESFIQHIVSLVHHVKEENVSVKREESDSNEFVVLELVLVLAGHTCEEACSGVVRCYYLLVEATRRGDKKLRCDSADLRHDIDRRRKERSKERGDSKGSRESSGSRKQEKTPKDYKDYKPYKDDSKQKREQDRSRSSSSSSPSSASSSSREEKDGKKERDEEFKTHHEQKEYSGFTGVSRPRGTFHDDRDDGVDYWAKRGRGRGTFQRGRGRFNFKKSGSSPKWTHDKYQGDGLVEDEEETMENNEEKDRRKEEKIISAWQSKEYGSTRSIVRRLGTVLALEPCPRPHFQMVQDLNSLDYDEQITTPSSVVPSLGDILRVVNDEGETFARFRQVKALCLFWAESRGKEIITVDHDVSPAIVSLPTVVKSRAEKENLVNEEAIKKISALENELTLLRAQIAAIVAVQGSRNSSQSAPYGFDASNSAVELIKQRRAASKTSSTTIDKGEHQKTKEVLSMMDVLKDINKIRLRTIEKSPGGTPLPKTRKRRSSQWDPAALIAQALKQKFAHQNGNDSLDKENRSCDTSPFSSPEAPLVGRPILKPNSKNNLIKAEEVTQICQYQSSGPKWTEFHLKRGEAQKLPY</sequence>
<feature type="compositionally biased region" description="Low complexity" evidence="5">
    <location>
        <begin position="157"/>
        <end position="183"/>
    </location>
</feature>
<feature type="region of interest" description="Disordered" evidence="5">
    <location>
        <begin position="1"/>
        <end position="391"/>
    </location>
</feature>
<keyword evidence="3" id="KW-0496">Mitochondrion</keyword>
<gene>
    <name evidence="6" type="ORF">UY3_05387</name>
</gene>
<keyword evidence="4" id="KW-0175">Coiled coil</keyword>
<proteinExistence type="inferred from homology"/>
<comment type="function">
    <text evidence="3">Plays a role in mitochondrial aerobic respiration. Regulates mitochondrial organization and fission.</text>
</comment>
<dbReference type="GO" id="GO:0045944">
    <property type="term" value="P:positive regulation of transcription by RNA polymerase II"/>
    <property type="evidence" value="ECO:0007669"/>
    <property type="project" value="TreeGrafter"/>
</dbReference>
<feature type="region of interest" description="Disordered" evidence="5">
    <location>
        <begin position="403"/>
        <end position="433"/>
    </location>
</feature>
<evidence type="ECO:0000256" key="1">
    <source>
        <dbReference type="ARBA" id="ARBA00005807"/>
    </source>
</evidence>
<evidence type="ECO:0000256" key="4">
    <source>
        <dbReference type="SAM" id="Coils"/>
    </source>
</evidence>
<protein>
    <recommendedName>
        <fullName evidence="3">Mitochondrial fission regulator</fullName>
    </recommendedName>
</protein>
<feature type="compositionally biased region" description="Basic and acidic residues" evidence="5">
    <location>
        <begin position="380"/>
        <end position="391"/>
    </location>
</feature>
<dbReference type="GO" id="GO:0009060">
    <property type="term" value="P:aerobic respiration"/>
    <property type="evidence" value="ECO:0007669"/>
    <property type="project" value="UniProtKB-UniRule"/>
</dbReference>